<evidence type="ECO:0000256" key="5">
    <source>
        <dbReference type="HAMAP-Rule" id="MF_00189"/>
    </source>
</evidence>
<name>A0A7W6F9F5_9HYPH</name>
<keyword evidence="4 5" id="KW-0472">Membrane</keyword>
<keyword evidence="1 5" id="KW-1003">Cell membrane</keyword>
<dbReference type="PANTHER" id="PTHR36917:SF1">
    <property type="entry name" value="INNER MEMBRANE-SPANNING PROTEIN YCIB"/>
    <property type="match status" value="1"/>
</dbReference>
<evidence type="ECO:0000256" key="2">
    <source>
        <dbReference type="ARBA" id="ARBA00022692"/>
    </source>
</evidence>
<proteinExistence type="inferred from homology"/>
<gene>
    <name evidence="5" type="primary">yciB</name>
    <name evidence="6" type="ORF">GGR33_004957</name>
</gene>
<feature type="transmembrane region" description="Helical" evidence="5">
    <location>
        <begin position="168"/>
        <end position="187"/>
    </location>
</feature>
<dbReference type="Proteomes" id="UP000517759">
    <property type="component" value="Unassembled WGS sequence"/>
</dbReference>
<comment type="function">
    <text evidence="5">Plays a role in cell envelope biogenesis, maintenance of cell envelope integrity and membrane homeostasis.</text>
</comment>
<feature type="transmembrane region" description="Helical" evidence="5">
    <location>
        <begin position="73"/>
        <end position="92"/>
    </location>
</feature>
<keyword evidence="3 5" id="KW-1133">Transmembrane helix</keyword>
<evidence type="ECO:0000256" key="3">
    <source>
        <dbReference type="ARBA" id="ARBA00022989"/>
    </source>
</evidence>
<comment type="caution">
    <text evidence="6">The sequence shown here is derived from an EMBL/GenBank/DDBJ whole genome shotgun (WGS) entry which is preliminary data.</text>
</comment>
<organism evidence="6 7">
    <name type="scientific">Methylobacterium brachythecii</name>
    <dbReference type="NCBI Taxonomy" id="1176177"/>
    <lineage>
        <taxon>Bacteria</taxon>
        <taxon>Pseudomonadati</taxon>
        <taxon>Pseudomonadota</taxon>
        <taxon>Alphaproteobacteria</taxon>
        <taxon>Hyphomicrobiales</taxon>
        <taxon>Methylobacteriaceae</taxon>
        <taxon>Methylobacterium</taxon>
    </lineage>
</organism>
<dbReference type="EMBL" id="JACIDN010000012">
    <property type="protein sequence ID" value="MBB3905419.1"/>
    <property type="molecule type" value="Genomic_DNA"/>
</dbReference>
<sequence>MHVEPVPPRRHLPPLLKLVLEIGPLVIFFLGNAYAEKFGIAPDQKLFAATGVFIGATMVALGVHYALIRRLPIMPLVSGVVVVVFGGLTLALQDKTFIMMKPTIVNSLFGLVLLGGLLFRKSLLSVVLDSVFALTEEGWRKLTFRWGLFFLALAVLNEVVWRTQTEDFWVSFKVFGIMPLTVVFALAQTPLLMRYERKDETQQA</sequence>
<reference evidence="6 7" key="1">
    <citation type="submission" date="2020-08" db="EMBL/GenBank/DDBJ databases">
        <title>Genomic Encyclopedia of Type Strains, Phase IV (KMG-IV): sequencing the most valuable type-strain genomes for metagenomic binning, comparative biology and taxonomic classification.</title>
        <authorList>
            <person name="Goeker M."/>
        </authorList>
    </citation>
    <scope>NUCLEOTIDE SEQUENCE [LARGE SCALE GENOMIC DNA]</scope>
    <source>
        <strain evidence="6 7">DSM 24105</strain>
    </source>
</reference>
<evidence type="ECO:0000256" key="1">
    <source>
        <dbReference type="ARBA" id="ARBA00022475"/>
    </source>
</evidence>
<comment type="similarity">
    <text evidence="5">Belongs to the YciB family.</text>
</comment>
<evidence type="ECO:0000313" key="6">
    <source>
        <dbReference type="EMBL" id="MBB3905419.1"/>
    </source>
</evidence>
<dbReference type="InterPro" id="IPR006008">
    <property type="entry name" value="YciB"/>
</dbReference>
<protein>
    <recommendedName>
        <fullName evidence="5">Inner membrane-spanning protein YciB</fullName>
    </recommendedName>
</protein>
<dbReference type="Pfam" id="PF04279">
    <property type="entry name" value="IspA"/>
    <property type="match status" value="1"/>
</dbReference>
<evidence type="ECO:0000313" key="7">
    <source>
        <dbReference type="Proteomes" id="UP000517759"/>
    </source>
</evidence>
<dbReference type="HAMAP" id="MF_00189">
    <property type="entry name" value="YciB"/>
    <property type="match status" value="1"/>
</dbReference>
<dbReference type="GO" id="GO:0005886">
    <property type="term" value="C:plasma membrane"/>
    <property type="evidence" value="ECO:0007669"/>
    <property type="project" value="UniProtKB-SubCell"/>
</dbReference>
<feature type="transmembrane region" description="Helical" evidence="5">
    <location>
        <begin position="15"/>
        <end position="34"/>
    </location>
</feature>
<keyword evidence="2 5" id="KW-0812">Transmembrane</keyword>
<dbReference type="NCBIfam" id="NF001323">
    <property type="entry name" value="PRK00259.1-1"/>
    <property type="match status" value="1"/>
</dbReference>
<comment type="subcellular location">
    <subcellularLocation>
        <location evidence="5">Cell inner membrane</location>
        <topology evidence="5">Multi-pass membrane protein</topology>
    </subcellularLocation>
</comment>
<feature type="transmembrane region" description="Helical" evidence="5">
    <location>
        <begin position="143"/>
        <end position="161"/>
    </location>
</feature>
<feature type="transmembrane region" description="Helical" evidence="5">
    <location>
        <begin position="104"/>
        <end position="123"/>
    </location>
</feature>
<keyword evidence="5" id="KW-0997">Cell inner membrane</keyword>
<evidence type="ECO:0000256" key="4">
    <source>
        <dbReference type="ARBA" id="ARBA00023136"/>
    </source>
</evidence>
<accession>A0A7W6F9F5</accession>
<dbReference type="AlphaFoldDB" id="A0A7W6F9F5"/>
<dbReference type="RefSeq" id="WP_183512994.1">
    <property type="nucleotide sequence ID" value="NZ_BSPG01000016.1"/>
</dbReference>
<feature type="transmembrane region" description="Helical" evidence="5">
    <location>
        <begin position="46"/>
        <end position="67"/>
    </location>
</feature>
<dbReference type="NCBIfam" id="TIGR00997">
    <property type="entry name" value="ispZ"/>
    <property type="match status" value="1"/>
</dbReference>
<dbReference type="PANTHER" id="PTHR36917">
    <property type="entry name" value="INTRACELLULAR SEPTATION PROTEIN A-RELATED"/>
    <property type="match status" value="1"/>
</dbReference>